<keyword evidence="14" id="KW-1185">Reference proteome</keyword>
<evidence type="ECO:0000259" key="12">
    <source>
        <dbReference type="Pfam" id="PF02953"/>
    </source>
</evidence>
<dbReference type="AlphaFoldDB" id="A0A8H7CSX1"/>
<keyword evidence="8 11" id="KW-0811">Translocation</keyword>
<dbReference type="GO" id="GO:0046872">
    <property type="term" value="F:metal ion binding"/>
    <property type="evidence" value="ECO:0007669"/>
    <property type="project" value="UniProtKB-KW"/>
</dbReference>
<comment type="subcellular location">
    <subcellularLocation>
        <location evidence="1 11">Mitochondrion inner membrane</location>
        <topology evidence="1 11">Peripheral membrane protein</topology>
        <orientation evidence="1 11">Intermembrane side</orientation>
    </subcellularLocation>
</comment>
<comment type="domain">
    <text evidence="11">The twin CX3C motif contains 4 conserved Cys residues that form 2 disulfide bonds in the mitochondrial intermembrane space.</text>
</comment>
<gene>
    <name evidence="13" type="ORF">MSAN_01854500</name>
</gene>
<comment type="subunit">
    <text evidence="11">Heterohexamer.</text>
</comment>
<keyword evidence="6" id="KW-0862">Zinc</keyword>
<name>A0A8H7CSX1_9AGAR</name>
<evidence type="ECO:0000256" key="10">
    <source>
        <dbReference type="ARBA" id="ARBA00023157"/>
    </source>
</evidence>
<feature type="domain" description="Tim10-like" evidence="12">
    <location>
        <begin position="17"/>
        <end position="78"/>
    </location>
</feature>
<keyword evidence="11" id="KW-0143">Chaperone</keyword>
<evidence type="ECO:0000256" key="2">
    <source>
        <dbReference type="ARBA" id="ARBA00006720"/>
    </source>
</evidence>
<dbReference type="InterPro" id="IPR004217">
    <property type="entry name" value="Tim10-like"/>
</dbReference>
<reference evidence="13" key="1">
    <citation type="submission" date="2020-05" db="EMBL/GenBank/DDBJ databases">
        <title>Mycena genomes resolve the evolution of fungal bioluminescence.</title>
        <authorList>
            <person name="Tsai I.J."/>
        </authorList>
    </citation>
    <scope>NUCLEOTIDE SEQUENCE</scope>
    <source>
        <strain evidence="13">160909Yilan</strain>
    </source>
</reference>
<protein>
    <recommendedName>
        <fullName evidence="11">Mitochondrial import inner membrane translocase subunit</fullName>
    </recommendedName>
</protein>
<dbReference type="Gene3D" id="1.10.287.810">
    <property type="entry name" value="Mitochondrial import inner membrane translocase subunit tim13 like domains"/>
    <property type="match status" value="1"/>
</dbReference>
<proteinExistence type="inferred from homology"/>
<comment type="caution">
    <text evidence="13">The sequence shown here is derived from an EMBL/GenBank/DDBJ whole genome shotgun (WGS) entry which is preliminary data.</text>
</comment>
<evidence type="ECO:0000256" key="5">
    <source>
        <dbReference type="ARBA" id="ARBA00022792"/>
    </source>
</evidence>
<dbReference type="SUPFAM" id="SSF144122">
    <property type="entry name" value="Tim10-like"/>
    <property type="match status" value="1"/>
</dbReference>
<dbReference type="EMBL" id="JACAZH010000019">
    <property type="protein sequence ID" value="KAF7346273.1"/>
    <property type="molecule type" value="Genomic_DNA"/>
</dbReference>
<dbReference type="GO" id="GO:0015031">
    <property type="term" value="P:protein transport"/>
    <property type="evidence" value="ECO:0007669"/>
    <property type="project" value="UniProtKB-KW"/>
</dbReference>
<dbReference type="GO" id="GO:0005743">
    <property type="term" value="C:mitochondrial inner membrane"/>
    <property type="evidence" value="ECO:0007669"/>
    <property type="project" value="UniProtKB-SubCell"/>
</dbReference>
<keyword evidence="4" id="KW-0479">Metal-binding</keyword>
<keyword evidence="3 11" id="KW-0813">Transport</keyword>
<keyword evidence="9 11" id="KW-0496">Mitochondrion</keyword>
<keyword evidence="5 11" id="KW-0472">Membrane</keyword>
<evidence type="ECO:0000256" key="9">
    <source>
        <dbReference type="ARBA" id="ARBA00023128"/>
    </source>
</evidence>
<evidence type="ECO:0000313" key="14">
    <source>
        <dbReference type="Proteomes" id="UP000623467"/>
    </source>
</evidence>
<dbReference type="Proteomes" id="UP000623467">
    <property type="component" value="Unassembled WGS sequence"/>
</dbReference>
<evidence type="ECO:0000256" key="4">
    <source>
        <dbReference type="ARBA" id="ARBA00022723"/>
    </source>
</evidence>
<evidence type="ECO:0000313" key="13">
    <source>
        <dbReference type="EMBL" id="KAF7346273.1"/>
    </source>
</evidence>
<evidence type="ECO:0000256" key="7">
    <source>
        <dbReference type="ARBA" id="ARBA00022927"/>
    </source>
</evidence>
<comment type="similarity">
    <text evidence="2 11">Belongs to the small Tim family.</text>
</comment>
<dbReference type="InterPro" id="IPR035427">
    <property type="entry name" value="Tim10-like_dom_sf"/>
</dbReference>
<dbReference type="InterPro" id="IPR050673">
    <property type="entry name" value="Mito_inner_translocase_sub"/>
</dbReference>
<evidence type="ECO:0000256" key="11">
    <source>
        <dbReference type="RuleBase" id="RU367043"/>
    </source>
</evidence>
<sequence length="140" mass="15889">MDFSGLSSAEQAHVNKLVEKRQFQGFLTMYGKLVEKCFNTCVNDFTSKSLSSKEEQCVNNCAEKFMKHSERVSARFAEMNAVPIPRRNNGRPEERLRIESSSVCRGLISTAGPIVHLRERWDVVSVVVFALRSIDLYGEL</sequence>
<keyword evidence="10 11" id="KW-1015">Disulfide bond</keyword>
<evidence type="ECO:0000256" key="1">
    <source>
        <dbReference type="ARBA" id="ARBA00004137"/>
    </source>
</evidence>
<dbReference type="OrthoDB" id="1551503at2759"/>
<keyword evidence="7 11" id="KW-0653">Protein transport</keyword>
<evidence type="ECO:0000256" key="3">
    <source>
        <dbReference type="ARBA" id="ARBA00022448"/>
    </source>
</evidence>
<dbReference type="PANTHER" id="PTHR13172">
    <property type="entry name" value="MITOCHONDRIAL IMPORT INNER MEMBRANE TRANSLOCASE SUBUNIT TIM9B"/>
    <property type="match status" value="1"/>
</dbReference>
<accession>A0A8H7CSX1</accession>
<organism evidence="13 14">
    <name type="scientific">Mycena sanguinolenta</name>
    <dbReference type="NCBI Taxonomy" id="230812"/>
    <lineage>
        <taxon>Eukaryota</taxon>
        <taxon>Fungi</taxon>
        <taxon>Dikarya</taxon>
        <taxon>Basidiomycota</taxon>
        <taxon>Agaricomycotina</taxon>
        <taxon>Agaricomycetes</taxon>
        <taxon>Agaricomycetidae</taxon>
        <taxon>Agaricales</taxon>
        <taxon>Marasmiineae</taxon>
        <taxon>Mycenaceae</taxon>
        <taxon>Mycena</taxon>
    </lineage>
</organism>
<keyword evidence="5 11" id="KW-0999">Mitochondrion inner membrane</keyword>
<evidence type="ECO:0000256" key="8">
    <source>
        <dbReference type="ARBA" id="ARBA00023010"/>
    </source>
</evidence>
<evidence type="ECO:0000256" key="6">
    <source>
        <dbReference type="ARBA" id="ARBA00022833"/>
    </source>
</evidence>
<dbReference type="Pfam" id="PF02953">
    <property type="entry name" value="zf-Tim10_DDP"/>
    <property type="match status" value="1"/>
</dbReference>
<comment type="function">
    <text evidence="11">Mitochondrial intermembrane chaperone that participates in the import and insertion of some multi-pass transmembrane proteins into the mitochondrial inner membrane. Also required for the transfer of beta-barrel precursors from the TOM complex to the sorting and assembly machinery (SAM complex) of the outer membrane. Acts as a chaperone-like protein that protects the hydrophobic precursors from aggregation and guide them through the mitochondrial intermembrane space.</text>
</comment>